<gene>
    <name evidence="1" type="ORF">LOY88_002110</name>
</gene>
<evidence type="ECO:0000313" key="1">
    <source>
        <dbReference type="EMBL" id="KAI2389392.1"/>
    </source>
</evidence>
<sequence length="593" mass="66690">MPVSTALKCYICPKKPNFSDVSHLLTHVSSKGHLSHYFKLQVRSHQEPEAGQLLAEYDQWYQDHNLAGLLSDRMMAKEARKDKGRNSSALYNNKTLPDRRASTSMLPPSGFVHASQRPIPSYVDPELSQPFVAMTNGHATDPRMQLWPMAPKRRSLPTRPTALMGWTVGSPGSDENDNQEMSPLSLRKRQSIDWHMPPRTSHFRPTTPDPFVDDASYEEDYDDDDDESEQRDEITKLKGVFWPGMDIFDSATEQMRRKRNQKKDGSVLKQMEKTSELVEATELVFSPGGTLRKARQITGMVDESSPLKGETPIPKKRPSRPKRQPLSQGNANRILRSNNNMNGKLGSRRQTINPEHFSRRGLSYVGSPQHARRSAHFGTGFGARDEDFRLSYSDLEQKPPREFAIFNDGTEASHCGSAINGNKAYYNPLGNAGPFALNHQPKPFRNGAHHGLKSFSNSNSIHMPEYRGKENIEPIVTQKPDGQYIQNPSWDSTPLASESRYGTQYMYGAGFQGYGSFGENESFGYSSNPLSCSLSHIQHNEDEKHCTSLVMTGLLQSPERKLTKSCRNVSPDGTVSELDQDDIGRMYLNDFTA</sequence>
<protein>
    <submittedName>
        <fullName evidence="1">Uncharacterized protein</fullName>
    </submittedName>
</protein>
<organism evidence="1">
    <name type="scientific">Ophidiomyces ophidiicola</name>
    <dbReference type="NCBI Taxonomy" id="1387563"/>
    <lineage>
        <taxon>Eukaryota</taxon>
        <taxon>Fungi</taxon>
        <taxon>Dikarya</taxon>
        <taxon>Ascomycota</taxon>
        <taxon>Pezizomycotina</taxon>
        <taxon>Eurotiomycetes</taxon>
        <taxon>Eurotiomycetidae</taxon>
        <taxon>Onygenales</taxon>
        <taxon>Onygenaceae</taxon>
        <taxon>Ophidiomyces</taxon>
    </lineage>
</organism>
<reference evidence="1" key="1">
    <citation type="journal article" date="2022" name="bioRxiv">
        <title>Population genetic analysis of Ophidiomyces ophidiicola, the causative agent of snake fungal disease, indicates recent introductions to the USA.</title>
        <authorList>
            <person name="Ladner J.T."/>
            <person name="Palmer J.M."/>
            <person name="Ettinger C.L."/>
            <person name="Stajich J.E."/>
            <person name="Farrell T.M."/>
            <person name="Glorioso B.M."/>
            <person name="Lawson B."/>
            <person name="Price S.J."/>
            <person name="Stengle A.G."/>
            <person name="Grear D.A."/>
            <person name="Lorch J.M."/>
        </authorList>
    </citation>
    <scope>NUCLEOTIDE SEQUENCE</scope>
    <source>
        <strain evidence="1">NWHC 24266-5</strain>
    </source>
</reference>
<proteinExistence type="predicted"/>
<dbReference type="EMBL" id="JALBCA010000024">
    <property type="protein sequence ID" value="KAI2389392.1"/>
    <property type="molecule type" value="Genomic_DNA"/>
</dbReference>
<accession>A0ACB8V344</accession>
<name>A0ACB8V344_9EURO</name>
<comment type="caution">
    <text evidence="1">The sequence shown here is derived from an EMBL/GenBank/DDBJ whole genome shotgun (WGS) entry which is preliminary data.</text>
</comment>